<evidence type="ECO:0000313" key="1">
    <source>
        <dbReference type="EMBL" id="CAF3333957.1"/>
    </source>
</evidence>
<name>A0A820QJG3_9BILA</name>
<sequence length="85" mass="9012">MKWTKGSKEGTVVAGGQGNGDALTQLSSPAGLFVDTLSTVYVIDTMNYRVMRWPQGAEQGSVVVGAAVNAENRILQTPQPQPHTP</sequence>
<dbReference type="Proteomes" id="UP000663833">
    <property type="component" value="Unassembled WGS sequence"/>
</dbReference>
<dbReference type="OrthoDB" id="342730at2759"/>
<proteinExistence type="predicted"/>
<dbReference type="EMBL" id="CAJNYD010001387">
    <property type="protein sequence ID" value="CAF3333957.1"/>
    <property type="molecule type" value="Genomic_DNA"/>
</dbReference>
<dbReference type="EMBL" id="CAJOBS010007666">
    <property type="protein sequence ID" value="CAF4923718.1"/>
    <property type="molecule type" value="Genomic_DNA"/>
</dbReference>
<dbReference type="Gene3D" id="2.120.10.30">
    <property type="entry name" value="TolB, C-terminal domain"/>
    <property type="match status" value="1"/>
</dbReference>
<dbReference type="Proteomes" id="UP000663862">
    <property type="component" value="Unassembled WGS sequence"/>
</dbReference>
<evidence type="ECO:0000313" key="4">
    <source>
        <dbReference type="EMBL" id="CAF3516017.1"/>
    </source>
</evidence>
<dbReference type="EMBL" id="CAJNXB010006126">
    <property type="protein sequence ID" value="CAF3468411.1"/>
    <property type="molecule type" value="Genomic_DNA"/>
</dbReference>
<dbReference type="EMBL" id="CAJNYV010001054">
    <property type="protein sequence ID" value="CAF3399797.1"/>
    <property type="molecule type" value="Genomic_DNA"/>
</dbReference>
<evidence type="ECO:0000313" key="3">
    <source>
        <dbReference type="EMBL" id="CAF3468411.1"/>
    </source>
</evidence>
<dbReference type="EMBL" id="CAJNYU010002202">
    <property type="protein sequence ID" value="CAF3516017.1"/>
    <property type="molecule type" value="Genomic_DNA"/>
</dbReference>
<evidence type="ECO:0000313" key="7">
    <source>
        <dbReference type="EMBL" id="CAF4580494.1"/>
    </source>
</evidence>
<dbReference type="Proteomes" id="UP000663851">
    <property type="component" value="Unassembled WGS sequence"/>
</dbReference>
<dbReference type="Proteomes" id="UP000663873">
    <property type="component" value="Unassembled WGS sequence"/>
</dbReference>
<dbReference type="Proteomes" id="UP000663848">
    <property type="component" value="Unassembled WGS sequence"/>
</dbReference>
<dbReference type="InterPro" id="IPR011042">
    <property type="entry name" value="6-blade_b-propeller_TolB-like"/>
</dbReference>
<dbReference type="EMBL" id="CAJOBO010002610">
    <property type="protein sequence ID" value="CAF4460080.1"/>
    <property type="molecule type" value="Genomic_DNA"/>
</dbReference>
<dbReference type="Proteomes" id="UP000663825">
    <property type="component" value="Unassembled WGS sequence"/>
</dbReference>
<comment type="caution">
    <text evidence="5">The sequence shown here is derived from an EMBL/GenBank/DDBJ whole genome shotgun (WGS) entry which is preliminary data.</text>
</comment>
<evidence type="ECO:0000313" key="10">
    <source>
        <dbReference type="Proteomes" id="UP000663873"/>
    </source>
</evidence>
<evidence type="ECO:0000313" key="2">
    <source>
        <dbReference type="EMBL" id="CAF3399797.1"/>
    </source>
</evidence>
<dbReference type="Proteomes" id="UP000663865">
    <property type="component" value="Unassembled WGS sequence"/>
</dbReference>
<organism evidence="5 10">
    <name type="scientific">Rotaria socialis</name>
    <dbReference type="NCBI Taxonomy" id="392032"/>
    <lineage>
        <taxon>Eukaryota</taxon>
        <taxon>Metazoa</taxon>
        <taxon>Spiralia</taxon>
        <taxon>Gnathifera</taxon>
        <taxon>Rotifera</taxon>
        <taxon>Eurotatoria</taxon>
        <taxon>Bdelloidea</taxon>
        <taxon>Philodinida</taxon>
        <taxon>Philodinidae</taxon>
        <taxon>Rotaria</taxon>
    </lineage>
</organism>
<protein>
    <submittedName>
        <fullName evidence="5">Uncharacterized protein</fullName>
    </submittedName>
</protein>
<evidence type="ECO:0000313" key="8">
    <source>
        <dbReference type="EMBL" id="CAF4734136.1"/>
    </source>
</evidence>
<dbReference type="Proteomes" id="UP000663838">
    <property type="component" value="Unassembled WGS sequence"/>
</dbReference>
<accession>A0A820QJG3</accession>
<dbReference type="EMBL" id="CAJOBR010003333">
    <property type="protein sequence ID" value="CAF4734136.1"/>
    <property type="molecule type" value="Genomic_DNA"/>
</dbReference>
<keyword evidence="10" id="KW-1185">Reference proteome</keyword>
<dbReference type="AlphaFoldDB" id="A0A820QJG3"/>
<evidence type="ECO:0000313" key="6">
    <source>
        <dbReference type="EMBL" id="CAF4460080.1"/>
    </source>
</evidence>
<gene>
    <name evidence="4" type="ORF">FME351_LOCUS17662</name>
    <name evidence="6" type="ORF">HFQ381_LOCUS24578</name>
    <name evidence="2" type="ORF">KIK155_LOCUS8004</name>
    <name evidence="1" type="ORF">LUA448_LOCUS11456</name>
    <name evidence="8" type="ORF">QYT958_LOCUS19784</name>
    <name evidence="3" type="ORF">TIS948_LOCUS33155</name>
    <name evidence="9" type="ORF">TOA249_LOCUS32292</name>
    <name evidence="7" type="ORF">TSG867_LOCUS26545</name>
    <name evidence="5" type="ORF">UJA718_LOCUS20509</name>
</gene>
<reference evidence="5" key="1">
    <citation type="submission" date="2021-02" db="EMBL/GenBank/DDBJ databases">
        <authorList>
            <person name="Nowell W R."/>
        </authorList>
    </citation>
    <scope>NUCLEOTIDE SEQUENCE</scope>
</reference>
<evidence type="ECO:0000313" key="5">
    <source>
        <dbReference type="EMBL" id="CAF4420175.1"/>
    </source>
</evidence>
<dbReference type="EMBL" id="CAJOBP010003829">
    <property type="protein sequence ID" value="CAF4420175.1"/>
    <property type="molecule type" value="Genomic_DNA"/>
</dbReference>
<dbReference type="Proteomes" id="UP000663869">
    <property type="component" value="Unassembled WGS sequence"/>
</dbReference>
<evidence type="ECO:0000313" key="9">
    <source>
        <dbReference type="EMBL" id="CAF4923718.1"/>
    </source>
</evidence>
<dbReference type="EMBL" id="CAJOBQ010002815">
    <property type="protein sequence ID" value="CAF4580494.1"/>
    <property type="molecule type" value="Genomic_DNA"/>
</dbReference>